<feature type="region of interest" description="Disordered" evidence="1">
    <location>
        <begin position="2255"/>
        <end position="2308"/>
    </location>
</feature>
<evidence type="ECO:0000313" key="2">
    <source>
        <dbReference type="EMBL" id="GLI68358.1"/>
    </source>
</evidence>
<feature type="compositionally biased region" description="Polar residues" evidence="1">
    <location>
        <begin position="2275"/>
        <end position="2284"/>
    </location>
</feature>
<accession>A0ABQ5SEL1</accession>
<evidence type="ECO:0000313" key="3">
    <source>
        <dbReference type="Proteomes" id="UP001165090"/>
    </source>
</evidence>
<dbReference type="Proteomes" id="UP001165090">
    <property type="component" value="Unassembled WGS sequence"/>
</dbReference>
<feature type="compositionally biased region" description="Basic and acidic residues" evidence="1">
    <location>
        <begin position="1686"/>
        <end position="1717"/>
    </location>
</feature>
<proteinExistence type="predicted"/>
<feature type="region of interest" description="Disordered" evidence="1">
    <location>
        <begin position="1584"/>
        <end position="1717"/>
    </location>
</feature>
<dbReference type="EMBL" id="BSDZ01000079">
    <property type="protein sequence ID" value="GLI68358.1"/>
    <property type="molecule type" value="Genomic_DNA"/>
</dbReference>
<evidence type="ECO:0000256" key="1">
    <source>
        <dbReference type="SAM" id="MobiDB-lite"/>
    </source>
</evidence>
<feature type="compositionally biased region" description="Low complexity" evidence="1">
    <location>
        <begin position="1595"/>
        <end position="1608"/>
    </location>
</feature>
<feature type="region of interest" description="Disordered" evidence="1">
    <location>
        <begin position="427"/>
        <end position="585"/>
    </location>
</feature>
<feature type="region of interest" description="Disordered" evidence="1">
    <location>
        <begin position="1472"/>
        <end position="1572"/>
    </location>
</feature>
<keyword evidence="3" id="KW-1185">Reference proteome</keyword>
<evidence type="ECO:0008006" key="4">
    <source>
        <dbReference type="Google" id="ProtNLM"/>
    </source>
</evidence>
<feature type="region of interest" description="Disordered" evidence="1">
    <location>
        <begin position="1738"/>
        <end position="1840"/>
    </location>
</feature>
<feature type="region of interest" description="Disordered" evidence="1">
    <location>
        <begin position="2326"/>
        <end position="2348"/>
    </location>
</feature>
<feature type="region of interest" description="Disordered" evidence="1">
    <location>
        <begin position="640"/>
        <end position="689"/>
    </location>
</feature>
<feature type="compositionally biased region" description="Basic and acidic residues" evidence="1">
    <location>
        <begin position="658"/>
        <end position="675"/>
    </location>
</feature>
<protein>
    <recommendedName>
        <fullName evidence="4">SET domain-containing protein</fullName>
    </recommendedName>
</protein>
<feature type="compositionally biased region" description="Basic residues" evidence="1">
    <location>
        <begin position="1631"/>
        <end position="1640"/>
    </location>
</feature>
<sequence length="2348" mass="245250">MQDPGQGRSHKVPLRDLMRAAQSKKKPLFRIQAACLASTTQTPAATISGVDGLSLHNAATHACGNGLSADAHADTASKPGGGVSVGLGASPVLPGDAAAPTLQESADGEVDLGMQSNQFVATANTPCGSPAVATAVAIKLPVLATAAATGATATAGAADLPVLATAADVGAYTEQLIRIGGAGGEDPAVRAAISQAGNDPEGDSFGAHASLILLGTGDTGTGQAAVRPFSFKFKVIRNVLKKGKLVLSKSRLLRAGLQGASDLGVISREGRAPHALTLQMGQVPVVFVLLVEPVKQQQRAQPQQEQGGPGAIARGPGHEQQMQEQGPSGGAGSTTTAAAAEVLVAAQEEDYDVHIRLPKKILTTAGVVMDDTLNFERLTDGSYRLTAYTSDGKPKASALALAAPEMAPTLVAAAPAAAGPCPRPPSGIVAGIGNGDDEFATGHGPVGAAPSTDPALQATRTGSSRGAAALEGDCIPGGPVPSGRGTDGAAGNVSVSKSGGDAEQRSDWDVNFGSGEGDGSPSPVGIQTNGGGKARNLSEARRGEQGGTGPANGAATIRGDTAGGGSFGERSERPRPPQTVAGAAAATATSPVACATPFAAADDAPTGGQGVDISQRGSATVAEALASVSGAAALRASACSEKTSMEATGDGSTSGKSATDDRRQPIVDSSKDDTAPRPPMQGPGAGGSKIIAAHGHAAKVTLGPSNELCCKVVCMKAWTSRQLYLPSVLLGPSGVFEGLSPGPVQFVEKGSKRNWMLTFRKTKHPSGHYVSPCKDMITDLGITKEECEKKSIELAFAAISDPIAATAALAPSMNALAAGSTTGETDAAHQIPCFTVEARKLPHWTAPMPGAKTNTESGAPLVSGPYPSQQAILTISQLGSEDPKVQRKEAARAKAEAVASYISAPNEVLALASALGPAPLVPLTPVDPVRTAVEDLTLARLRNQSRPQLERRFISIGELARGDDSASPQGAAPELKLCGVVFTAGPAAAQARAAAAAWLSRSRRAAAGHGGSGAGCPAVDGNWEIPGLDAAGRTLPGWQRKHWHALFTLVNPSMDLDLDPHRDKRSESSASAAVVAPKARLSIVAVLRSLNKLVKQYHPCKANRQAQKQQQQQQEAEAEGRDLQHGPGQHSGGGAGRELLPVGRVQIGSLRACRDEARGGLGVCTDAALAAGKVVGVLSGYVLKGQRHGPWDEDGGGGDGGCRSASTVYGAHVIDHSACDAAVYVRDGYKFIKDDHLKEELRRRGGGDLDCAWQFLALSYQFSYPEELSEVAARAQGSADGGPNGNDSAVPAAGGQRPQPFVMCMLGHGGVLSLLNDPSHISLQMIQQNGSPPSRPPQAGAQANCVVIPAAYLGVVLPVVVTLRPLLPGDQLLVDYSMGWWRELADAWEMAKEFGVEPSQLLHEPETLEAVGSPAHPPPDVAMAVAPLPSSALAIPHPLLNAAMAVAPLTSPSIDSPPSPPDVAMAVAPLTSSSMDMSTPSPPRPSRPLDLQSVPIWLPPPSLPMDSPPLPQSPPPPLPKSPPPDFPPLPLARPPPLWDLSPRPSSPQPVTAAAAAASLQAPSPRPLWKGSMNVSGSALDGCHHSVPVPVPEHLPPSQVLLQQQPHVHAAAATADKRPDKDCGYGGSPRLKGFHSRKRLRSNSYERDRDRDRSRSHTREGTQDWWPRASGDGTAGQDRSKSPIYGQDRDGWHHREERHRKLDQYRERDGDWDRERDWEGDCKRDRDWQRDRDYLKQWRFPSRPRSRSRSRERDWGYRTSRDYRHPPDRDLRDRNTYSHDHRDWKRDGGRSRDRRETAGDSALELGPEWKRKRPKEVKELEKRRAAERHGHGHKSHGQVAKPAAPEKLVGLSLDPAASILPSPTVGSLPGGVGGAAGHMSAIAEPSACREVDTLGKTDAGMQVKRIKVLERDRSFKSAAVAPAATPAMAVDPVGAQTSDAEMAPKWASSSALAAAAAPPASAPMSSAAAVPARAVVNTHGNHSPHTAAGVMARLSELRVTTYCRSPALGPQPQLAQLQQQKDAEQAQPQLLLSDPGWIPVSAAVADPGLTAVRMGTDAPLQHTVQSLPVASEHALQAIPTGANVRVCGLSQTSKRTMSVERGVHIGQQEVSVRAAKRKPKTIATGVDVEDPSLTQKDSLGLGSAAEVVSESIEISAIGEAANSGQTITTAAGVANGSGKSGRKRSGSKKSRLAGKSGSKHPYDPFSDRYRSKKGILESVVSINELGFEEVLLQRMEEVSKRRHPLGIIRTRGNRATIDATGDDAQQKSLRKGRNCLESTRGSSGQPDPGIRGHAVTSEASESDADTSPNLYDWLEGLRMEHLQEVLGGRPGYLRDPWRTDKPGPGPHST</sequence>
<feature type="region of interest" description="Disordered" evidence="1">
    <location>
        <begin position="2170"/>
        <end position="2207"/>
    </location>
</feature>
<feature type="region of interest" description="Disordered" evidence="1">
    <location>
        <begin position="298"/>
        <end position="335"/>
    </location>
</feature>
<feature type="compositionally biased region" description="Pro residues" evidence="1">
    <location>
        <begin position="1497"/>
        <end position="1537"/>
    </location>
</feature>
<feature type="compositionally biased region" description="Basic and acidic residues" evidence="1">
    <location>
        <begin position="1748"/>
        <end position="1797"/>
    </location>
</feature>
<feature type="compositionally biased region" description="Basic and acidic residues" evidence="1">
    <location>
        <begin position="1643"/>
        <end position="1661"/>
    </location>
</feature>
<gene>
    <name evidence="2" type="ORF">VaNZ11_012761</name>
</gene>
<comment type="caution">
    <text evidence="2">The sequence shown here is derived from an EMBL/GenBank/DDBJ whole genome shotgun (WGS) entry which is preliminary data.</text>
</comment>
<feature type="region of interest" description="Disordered" evidence="1">
    <location>
        <begin position="1101"/>
        <end position="1138"/>
    </location>
</feature>
<feature type="compositionally biased region" description="Low complexity" evidence="1">
    <location>
        <begin position="1105"/>
        <end position="1115"/>
    </location>
</feature>
<reference evidence="2 3" key="1">
    <citation type="journal article" date="2023" name="IScience">
        <title>Expanded male sex-determining region conserved during the evolution of homothallism in the green alga Volvox.</title>
        <authorList>
            <person name="Yamamoto K."/>
            <person name="Matsuzaki R."/>
            <person name="Mahakham W."/>
            <person name="Heman W."/>
            <person name="Sekimoto H."/>
            <person name="Kawachi M."/>
            <person name="Minakuchi Y."/>
            <person name="Toyoda A."/>
            <person name="Nozaki H."/>
        </authorList>
    </citation>
    <scope>NUCLEOTIDE SEQUENCE [LARGE SCALE GENOMIC DNA]</scope>
    <source>
        <strain evidence="2 3">NIES-4468</strain>
    </source>
</reference>
<feature type="compositionally biased region" description="Basic and acidic residues" evidence="1">
    <location>
        <begin position="1815"/>
        <end position="1828"/>
    </location>
</feature>
<organism evidence="2 3">
    <name type="scientific">Volvox africanus</name>
    <dbReference type="NCBI Taxonomy" id="51714"/>
    <lineage>
        <taxon>Eukaryota</taxon>
        <taxon>Viridiplantae</taxon>
        <taxon>Chlorophyta</taxon>
        <taxon>core chlorophytes</taxon>
        <taxon>Chlorophyceae</taxon>
        <taxon>CS clade</taxon>
        <taxon>Chlamydomonadales</taxon>
        <taxon>Volvocaceae</taxon>
        <taxon>Volvox</taxon>
    </lineage>
</organism>
<feature type="compositionally biased region" description="Low complexity" evidence="1">
    <location>
        <begin position="1548"/>
        <end position="1562"/>
    </location>
</feature>
<name>A0ABQ5SEL1_9CHLO</name>
<feature type="compositionally biased region" description="Basic residues" evidence="1">
    <location>
        <begin position="2179"/>
        <end position="2191"/>
    </location>
</feature>
<feature type="region of interest" description="Disordered" evidence="1">
    <location>
        <begin position="1273"/>
        <end position="1293"/>
    </location>
</feature>